<dbReference type="Gene3D" id="3.30.565.10">
    <property type="entry name" value="Histidine kinase-like ATPase, C-terminal domain"/>
    <property type="match status" value="1"/>
</dbReference>
<keyword evidence="9" id="KW-0812">Transmembrane</keyword>
<dbReference type="AlphaFoldDB" id="A0A7W8QRR3"/>
<dbReference type="InterPro" id="IPR050482">
    <property type="entry name" value="Sensor_HK_TwoCompSys"/>
</dbReference>
<dbReference type="Gene3D" id="1.20.5.1930">
    <property type="match status" value="1"/>
</dbReference>
<dbReference type="PANTHER" id="PTHR24421">
    <property type="entry name" value="NITRATE/NITRITE SENSOR PROTEIN NARX-RELATED"/>
    <property type="match status" value="1"/>
</dbReference>
<dbReference type="SUPFAM" id="SSF55874">
    <property type="entry name" value="ATPase domain of HSP90 chaperone/DNA topoisomerase II/histidine kinase"/>
    <property type="match status" value="1"/>
</dbReference>
<dbReference type="PANTHER" id="PTHR24421:SF10">
    <property type="entry name" value="NITRATE_NITRITE SENSOR PROTEIN NARQ"/>
    <property type="match status" value="1"/>
</dbReference>
<evidence type="ECO:0000313" key="11">
    <source>
        <dbReference type="EMBL" id="MBB5434658.1"/>
    </source>
</evidence>
<evidence type="ECO:0000256" key="2">
    <source>
        <dbReference type="ARBA" id="ARBA00012438"/>
    </source>
</evidence>
<name>A0A7W8QRR3_9ACTN</name>
<dbReference type="EMBL" id="JACHDB010000001">
    <property type="protein sequence ID" value="MBB5434658.1"/>
    <property type="molecule type" value="Genomic_DNA"/>
</dbReference>
<dbReference type="GO" id="GO:0016020">
    <property type="term" value="C:membrane"/>
    <property type="evidence" value="ECO:0007669"/>
    <property type="project" value="InterPro"/>
</dbReference>
<accession>A0A7W8QRR3</accession>
<keyword evidence="9" id="KW-0472">Membrane</keyword>
<reference evidence="11 12" key="1">
    <citation type="submission" date="2020-08" db="EMBL/GenBank/DDBJ databases">
        <title>Sequencing the genomes of 1000 actinobacteria strains.</title>
        <authorList>
            <person name="Klenk H.-P."/>
        </authorList>
    </citation>
    <scope>NUCLEOTIDE SEQUENCE [LARGE SCALE GENOMIC DNA]</scope>
    <source>
        <strain evidence="11 12">DSM 44551</strain>
    </source>
</reference>
<keyword evidence="6 11" id="KW-0418">Kinase</keyword>
<dbReference type="Proteomes" id="UP000572635">
    <property type="component" value="Unassembled WGS sequence"/>
</dbReference>
<keyword evidence="5" id="KW-0547">Nucleotide-binding</keyword>
<dbReference type="Pfam" id="PF07730">
    <property type="entry name" value="HisKA_3"/>
    <property type="match status" value="1"/>
</dbReference>
<comment type="caution">
    <text evidence="11">The sequence shown here is derived from an EMBL/GenBank/DDBJ whole genome shotgun (WGS) entry which is preliminary data.</text>
</comment>
<keyword evidence="9" id="KW-1133">Transmembrane helix</keyword>
<keyword evidence="8" id="KW-0902">Two-component regulatory system</keyword>
<keyword evidence="4" id="KW-0808">Transferase</keyword>
<dbReference type="GO" id="GO:0005524">
    <property type="term" value="F:ATP binding"/>
    <property type="evidence" value="ECO:0007669"/>
    <property type="project" value="UniProtKB-KW"/>
</dbReference>
<feature type="transmembrane region" description="Helical" evidence="9">
    <location>
        <begin position="113"/>
        <end position="134"/>
    </location>
</feature>
<dbReference type="GO" id="GO:0046983">
    <property type="term" value="F:protein dimerization activity"/>
    <property type="evidence" value="ECO:0007669"/>
    <property type="project" value="InterPro"/>
</dbReference>
<keyword evidence="7" id="KW-0067">ATP-binding</keyword>
<evidence type="ECO:0000313" key="12">
    <source>
        <dbReference type="Proteomes" id="UP000572635"/>
    </source>
</evidence>
<keyword evidence="12" id="KW-1185">Reference proteome</keyword>
<evidence type="ECO:0000256" key="7">
    <source>
        <dbReference type="ARBA" id="ARBA00022840"/>
    </source>
</evidence>
<evidence type="ECO:0000256" key="4">
    <source>
        <dbReference type="ARBA" id="ARBA00022679"/>
    </source>
</evidence>
<dbReference type="InterPro" id="IPR011712">
    <property type="entry name" value="Sig_transdc_His_kin_sub3_dim/P"/>
</dbReference>
<protein>
    <recommendedName>
        <fullName evidence="2">histidine kinase</fullName>
        <ecNumber evidence="2">2.7.13.3</ecNumber>
    </recommendedName>
</protein>
<evidence type="ECO:0000256" key="1">
    <source>
        <dbReference type="ARBA" id="ARBA00000085"/>
    </source>
</evidence>
<comment type="catalytic activity">
    <reaction evidence="1">
        <text>ATP + protein L-histidine = ADP + protein N-phospho-L-histidine.</text>
        <dbReference type="EC" id="2.7.13.3"/>
    </reaction>
</comment>
<organism evidence="11 12">
    <name type="scientific">Nocardiopsis composta</name>
    <dbReference type="NCBI Taxonomy" id="157465"/>
    <lineage>
        <taxon>Bacteria</taxon>
        <taxon>Bacillati</taxon>
        <taxon>Actinomycetota</taxon>
        <taxon>Actinomycetes</taxon>
        <taxon>Streptosporangiales</taxon>
        <taxon>Nocardiopsidaceae</taxon>
        <taxon>Nocardiopsis</taxon>
    </lineage>
</organism>
<dbReference type="EC" id="2.7.13.3" evidence="2"/>
<evidence type="ECO:0000256" key="3">
    <source>
        <dbReference type="ARBA" id="ARBA00022553"/>
    </source>
</evidence>
<sequence>MAYAHEGPVRAAAGPSAAAGVLRTWCLAAAGAAAGAVTAPAACVLLAALPLLAPPAALAAAWPPARRLPARVLGALVRPAVAVERRRLAALFGIETAGDPGTARCLLYLALRAPVGLFGGLVLAVFPMGAYTVLSPLGVLDGNTPAVIPLGLALMYVSMQGTVGLVGTERWLARWLLGPTRQDLLEQRVGELAESRARILAAVDEERRRIERDLHDGVQQRLVVLGMALGRALRDPGSEKGRELLLQAHEESRRALTDLREVAWRVYPTALSESGLHAALSGLAARCALPVDLDYRLDRAPEPSTATAAYFIVAEAVTNAVKHSAADRVSVLVGEAGPGPGGGRPALLVRISDDGAGGADPAGGGLAGLADRAAAVDGRLTVHSPVGGPTVVLAELPCG</sequence>
<evidence type="ECO:0000256" key="5">
    <source>
        <dbReference type="ARBA" id="ARBA00022741"/>
    </source>
</evidence>
<feature type="domain" description="Signal transduction histidine kinase subgroup 3 dimerisation and phosphoacceptor" evidence="10">
    <location>
        <begin position="206"/>
        <end position="270"/>
    </location>
</feature>
<proteinExistence type="predicted"/>
<evidence type="ECO:0000256" key="9">
    <source>
        <dbReference type="SAM" id="Phobius"/>
    </source>
</evidence>
<evidence type="ECO:0000256" key="6">
    <source>
        <dbReference type="ARBA" id="ARBA00022777"/>
    </source>
</evidence>
<gene>
    <name evidence="11" type="ORF">HDA36_004742</name>
</gene>
<dbReference type="RefSeq" id="WP_184395445.1">
    <property type="nucleotide sequence ID" value="NZ_JACHDB010000001.1"/>
</dbReference>
<dbReference type="GO" id="GO:0000155">
    <property type="term" value="F:phosphorelay sensor kinase activity"/>
    <property type="evidence" value="ECO:0007669"/>
    <property type="project" value="InterPro"/>
</dbReference>
<dbReference type="InterPro" id="IPR036890">
    <property type="entry name" value="HATPase_C_sf"/>
</dbReference>
<keyword evidence="3" id="KW-0597">Phosphoprotein</keyword>
<evidence type="ECO:0000256" key="8">
    <source>
        <dbReference type="ARBA" id="ARBA00023012"/>
    </source>
</evidence>
<evidence type="ECO:0000259" key="10">
    <source>
        <dbReference type="Pfam" id="PF07730"/>
    </source>
</evidence>
<feature type="transmembrane region" description="Helical" evidence="9">
    <location>
        <begin position="146"/>
        <end position="167"/>
    </location>
</feature>